<dbReference type="AlphaFoldDB" id="A0A558DVU0"/>
<keyword evidence="1" id="KW-0472">Membrane</keyword>
<comment type="caution">
    <text evidence="2">The sequence shown here is derived from an EMBL/GenBank/DDBJ whole genome shotgun (WGS) entry which is preliminary data.</text>
</comment>
<evidence type="ECO:0000256" key="1">
    <source>
        <dbReference type="SAM" id="Phobius"/>
    </source>
</evidence>
<evidence type="ECO:0000313" key="2">
    <source>
        <dbReference type="EMBL" id="TVO77857.1"/>
    </source>
</evidence>
<gene>
    <name evidence="2" type="ORF">FHP88_03395</name>
</gene>
<dbReference type="SUPFAM" id="SSF58104">
    <property type="entry name" value="Methyl-accepting chemotaxis protein (MCP) signaling domain"/>
    <property type="match status" value="1"/>
</dbReference>
<dbReference type="GO" id="GO:0003743">
    <property type="term" value="F:translation initiation factor activity"/>
    <property type="evidence" value="ECO:0007669"/>
    <property type="project" value="UniProtKB-KW"/>
</dbReference>
<dbReference type="Gene3D" id="1.10.287.950">
    <property type="entry name" value="Methyl-accepting chemotaxis protein"/>
    <property type="match status" value="1"/>
</dbReference>
<sequence length="179" mass="20633">MADDPRRILIETVARIGRETQLHLDERDRHFWITNLVIFVISLLLVILAIFNVYYVRVLYKDLDGIVHNMDSMHNNLSQVTNNMSTIAEHVQSIDQSIQYMDRISIHTAEMSQSLPRIGNAMSDMAVNVDAIDKDMGLMTYSMFNIEQRSGHMTSNVSLIRQNVRQIARPMGMMNSFFP</sequence>
<proteinExistence type="predicted"/>
<dbReference type="EMBL" id="VMNH01000004">
    <property type="protein sequence ID" value="TVO77857.1"/>
    <property type="molecule type" value="Genomic_DNA"/>
</dbReference>
<dbReference type="Proteomes" id="UP000316649">
    <property type="component" value="Unassembled WGS sequence"/>
</dbReference>
<reference evidence="2 3" key="1">
    <citation type="submission" date="2019-07" db="EMBL/GenBank/DDBJ databases">
        <title>The pathways for chlorine oxyanion respiration interact through the shared metabolite chlorate.</title>
        <authorList>
            <person name="Barnum T.P."/>
            <person name="Cheng Y."/>
            <person name="Hill K.A."/>
            <person name="Lucas L.N."/>
            <person name="Carlson H.K."/>
            <person name="Coates J.D."/>
        </authorList>
    </citation>
    <scope>NUCLEOTIDE SEQUENCE [LARGE SCALE GENOMIC DNA]</scope>
    <source>
        <strain evidence="2 3">BK-1</strain>
    </source>
</reference>
<keyword evidence="2" id="KW-0648">Protein biosynthesis</keyword>
<organism evidence="2 3">
    <name type="scientific">Sedimenticola selenatireducens</name>
    <dbReference type="NCBI Taxonomy" id="191960"/>
    <lineage>
        <taxon>Bacteria</taxon>
        <taxon>Pseudomonadati</taxon>
        <taxon>Pseudomonadota</taxon>
        <taxon>Gammaproteobacteria</taxon>
        <taxon>Chromatiales</taxon>
        <taxon>Sedimenticolaceae</taxon>
        <taxon>Sedimenticola</taxon>
    </lineage>
</organism>
<dbReference type="OrthoDB" id="7060584at2"/>
<keyword evidence="2" id="KW-0396">Initiation factor</keyword>
<keyword evidence="3" id="KW-1185">Reference proteome</keyword>
<evidence type="ECO:0000313" key="3">
    <source>
        <dbReference type="Proteomes" id="UP000316649"/>
    </source>
</evidence>
<name>A0A558DVU0_9GAMM</name>
<dbReference type="RefSeq" id="WP_144357581.1">
    <property type="nucleotide sequence ID" value="NZ_VMNH01000004.1"/>
</dbReference>
<protein>
    <submittedName>
        <fullName evidence="2">Translation initiation factor 2</fullName>
    </submittedName>
</protein>
<keyword evidence="1" id="KW-0812">Transmembrane</keyword>
<keyword evidence="1" id="KW-1133">Transmembrane helix</keyword>
<feature type="transmembrane region" description="Helical" evidence="1">
    <location>
        <begin position="32"/>
        <end position="55"/>
    </location>
</feature>
<accession>A0A558DVU0</accession>